<reference evidence="3 4" key="1">
    <citation type="journal article" date="2016" name="Int. J. Syst. Evol. Microbiol.">
        <title>Arsenicitalea aurantiaca gen. nov., sp. nov., a new member of the family Hyphomicrobiaceae, isolated from high-arsenic sediment.</title>
        <authorList>
            <person name="Mu Y."/>
            <person name="Zhou L."/>
            <person name="Zeng X.C."/>
            <person name="Liu L."/>
            <person name="Pan Y."/>
            <person name="Chen X."/>
            <person name="Wang J."/>
            <person name="Li S."/>
            <person name="Li W.J."/>
            <person name="Wang Y."/>
        </authorList>
    </citation>
    <scope>NUCLEOTIDE SEQUENCE [LARGE SCALE GENOMIC DNA]</scope>
    <source>
        <strain evidence="3 4">42-50</strain>
    </source>
</reference>
<feature type="transmembrane region" description="Helical" evidence="1">
    <location>
        <begin position="166"/>
        <end position="185"/>
    </location>
</feature>
<keyword evidence="1" id="KW-0812">Transmembrane</keyword>
<feature type="transmembrane region" description="Helical" evidence="1">
    <location>
        <begin position="45"/>
        <end position="67"/>
    </location>
</feature>
<keyword evidence="1" id="KW-1133">Transmembrane helix</keyword>
<dbReference type="GO" id="GO:0006629">
    <property type="term" value="P:lipid metabolic process"/>
    <property type="evidence" value="ECO:0007669"/>
    <property type="project" value="InterPro"/>
</dbReference>
<organism evidence="3 4">
    <name type="scientific">Arsenicitalea aurantiaca</name>
    <dbReference type="NCBI Taxonomy" id="1783274"/>
    <lineage>
        <taxon>Bacteria</taxon>
        <taxon>Pseudomonadati</taxon>
        <taxon>Pseudomonadota</taxon>
        <taxon>Alphaproteobacteria</taxon>
        <taxon>Hyphomicrobiales</taxon>
        <taxon>Devosiaceae</taxon>
        <taxon>Arsenicitalea</taxon>
    </lineage>
</organism>
<dbReference type="InterPro" id="IPR005804">
    <property type="entry name" value="FA_desaturase_dom"/>
</dbReference>
<dbReference type="AlphaFoldDB" id="A0A433XFA0"/>
<keyword evidence="1" id="KW-0472">Membrane</keyword>
<feature type="domain" description="Fatty acid desaturase" evidence="2">
    <location>
        <begin position="149"/>
        <end position="245"/>
    </location>
</feature>
<protein>
    <submittedName>
        <fullName evidence="3">Beta-carotene ketolase</fullName>
    </submittedName>
</protein>
<evidence type="ECO:0000313" key="3">
    <source>
        <dbReference type="EMBL" id="RUT32765.1"/>
    </source>
</evidence>
<feature type="transmembrane region" description="Helical" evidence="1">
    <location>
        <begin position="141"/>
        <end position="160"/>
    </location>
</feature>
<dbReference type="RefSeq" id="WP_127187722.1">
    <property type="nucleotide sequence ID" value="NZ_RZNJ01000002.1"/>
</dbReference>
<feature type="transmembrane region" description="Helical" evidence="1">
    <location>
        <begin position="16"/>
        <end position="39"/>
    </location>
</feature>
<sequence length="253" mass="29182">MAATGSLPALSRRDTAISLTLAALVVGAWLAVHVGSIFFVDWSVYWPAIPLVVALQTWLSVGLFIVAHDTMHGSLVPGRPDINRLIGRICVGLYAGFSYETLYRSHHDHHRHAGTALDPDFDANHPSSFWPWYLNFFRTYFGWREFGFLTIAVVLYVVILRERFPLILLFWALPAILSSIQLFYFGTYRPHRIEENETFPDRHRARSNDFSWPVSLLTCFHFGYHHEHHDKPWVPWWKLPTVRATEARPAVIS</sequence>
<name>A0A433XFA0_9HYPH</name>
<evidence type="ECO:0000256" key="1">
    <source>
        <dbReference type="SAM" id="Phobius"/>
    </source>
</evidence>
<dbReference type="Proteomes" id="UP000281547">
    <property type="component" value="Unassembled WGS sequence"/>
</dbReference>
<proteinExistence type="predicted"/>
<evidence type="ECO:0000259" key="2">
    <source>
        <dbReference type="Pfam" id="PF00487"/>
    </source>
</evidence>
<dbReference type="EMBL" id="RZNJ01000002">
    <property type="protein sequence ID" value="RUT32765.1"/>
    <property type="molecule type" value="Genomic_DNA"/>
</dbReference>
<dbReference type="OrthoDB" id="9792534at2"/>
<keyword evidence="4" id="KW-1185">Reference proteome</keyword>
<evidence type="ECO:0000313" key="4">
    <source>
        <dbReference type="Proteomes" id="UP000281547"/>
    </source>
</evidence>
<comment type="caution">
    <text evidence="3">The sequence shown here is derived from an EMBL/GenBank/DDBJ whole genome shotgun (WGS) entry which is preliminary data.</text>
</comment>
<accession>A0A433XFA0</accession>
<dbReference type="Pfam" id="PF00487">
    <property type="entry name" value="FA_desaturase"/>
    <property type="match status" value="2"/>
</dbReference>
<feature type="domain" description="Fatty acid desaturase" evidence="2">
    <location>
        <begin position="46"/>
        <end position="148"/>
    </location>
</feature>
<gene>
    <name evidence="3" type="ORF">EMQ25_06380</name>
</gene>